<dbReference type="NCBIfam" id="TIGR01484">
    <property type="entry name" value="HAD-SF-IIB"/>
    <property type="match status" value="1"/>
</dbReference>
<keyword evidence="1" id="KW-0378">Hydrolase</keyword>
<dbReference type="CDD" id="cd07516">
    <property type="entry name" value="HAD_Pase"/>
    <property type="match status" value="1"/>
</dbReference>
<dbReference type="SUPFAM" id="SSF56784">
    <property type="entry name" value="HAD-like"/>
    <property type="match status" value="1"/>
</dbReference>
<dbReference type="InterPro" id="IPR023214">
    <property type="entry name" value="HAD_sf"/>
</dbReference>
<dbReference type="Gene3D" id="3.30.1240.10">
    <property type="match status" value="1"/>
</dbReference>
<dbReference type="PANTHER" id="PTHR10000:SF8">
    <property type="entry name" value="HAD SUPERFAMILY HYDROLASE-LIKE, TYPE 3"/>
    <property type="match status" value="1"/>
</dbReference>
<dbReference type="AlphaFoldDB" id="A0A2N6TRU0"/>
<organism evidence="1 2">
    <name type="scientific">Corynebacterium aurimucosum</name>
    <dbReference type="NCBI Taxonomy" id="169292"/>
    <lineage>
        <taxon>Bacteria</taxon>
        <taxon>Bacillati</taxon>
        <taxon>Actinomycetota</taxon>
        <taxon>Actinomycetes</taxon>
        <taxon>Mycobacteriales</taxon>
        <taxon>Corynebacteriaceae</taxon>
        <taxon>Corynebacterium</taxon>
    </lineage>
</organism>
<dbReference type="RefSeq" id="WP_070821744.1">
    <property type="nucleotide sequence ID" value="NZ_PNHI01000001.1"/>
</dbReference>
<proteinExistence type="predicted"/>
<sequence length="281" mass="30604">MASDVFSDRAPRLIISDIDGTLLDRNHRVPRRNREAVARAVAAGSEFALATGRPFRWIMPVLEQLTVRPVCVTSNGAVIYDSAEDRVLSAHELSPEALAEIVEVATKVLEPHGGVGFGAERTGGSVLDPVEELFVVESHYSENALFEGFGLVSVGELVSRPAVKLLIRNTAFSAPELYELIAPHIDSELAHVTYSMSEGILEVAAPNVTKRRGIRWLAEHHGIAREDIIAFGDMPNDIEMLEWAGCGVAMENAHPEVMEAADAVTVAHHQAGVAKVLERWF</sequence>
<dbReference type="InterPro" id="IPR000150">
    <property type="entry name" value="Cof"/>
</dbReference>
<dbReference type="Gene3D" id="3.40.50.1000">
    <property type="entry name" value="HAD superfamily/HAD-like"/>
    <property type="match status" value="1"/>
</dbReference>
<dbReference type="Pfam" id="PF08282">
    <property type="entry name" value="Hydrolase_3"/>
    <property type="match status" value="1"/>
</dbReference>
<dbReference type="GO" id="GO:0005829">
    <property type="term" value="C:cytosol"/>
    <property type="evidence" value="ECO:0007669"/>
    <property type="project" value="TreeGrafter"/>
</dbReference>
<gene>
    <name evidence="1" type="ORF">FME68_10375</name>
</gene>
<dbReference type="PANTHER" id="PTHR10000">
    <property type="entry name" value="PHOSPHOSERINE PHOSPHATASE"/>
    <property type="match status" value="1"/>
</dbReference>
<dbReference type="SFLD" id="SFLDG01140">
    <property type="entry name" value="C2.B:_Phosphomannomutase_and_P"/>
    <property type="match status" value="1"/>
</dbReference>
<name>A0A2N6TRU0_9CORY</name>
<dbReference type="EMBL" id="VIOG01000012">
    <property type="protein sequence ID" value="MTD92247.1"/>
    <property type="molecule type" value="Genomic_DNA"/>
</dbReference>
<dbReference type="InterPro" id="IPR006379">
    <property type="entry name" value="HAD-SF_hydro_IIB"/>
</dbReference>
<reference evidence="1 2" key="1">
    <citation type="submission" date="2019-07" db="EMBL/GenBank/DDBJ databases">
        <title>Draft genome of C. aurimucosum strain 332.</title>
        <authorList>
            <person name="Pacheco L.G.C."/>
            <person name="Aguiar E.R.G.R."/>
            <person name="Barberis C.M."/>
            <person name="Almuzara M.N."/>
            <person name="Traglia G.M."/>
            <person name="Santos C.S."/>
            <person name="Vay C.A."/>
            <person name="Rocha D.J.P.G."/>
        </authorList>
    </citation>
    <scope>NUCLEOTIDE SEQUENCE [LARGE SCALE GENOMIC DNA]</scope>
    <source>
        <strain evidence="1 2">332</strain>
    </source>
</reference>
<comment type="caution">
    <text evidence="1">The sequence shown here is derived from an EMBL/GenBank/DDBJ whole genome shotgun (WGS) entry which is preliminary data.</text>
</comment>
<accession>A0A2N6TRU0</accession>
<dbReference type="Proteomes" id="UP000432568">
    <property type="component" value="Unassembled WGS sequence"/>
</dbReference>
<dbReference type="SFLD" id="SFLDS00003">
    <property type="entry name" value="Haloacid_Dehalogenase"/>
    <property type="match status" value="1"/>
</dbReference>
<dbReference type="NCBIfam" id="TIGR00099">
    <property type="entry name" value="Cof-subfamily"/>
    <property type="match status" value="1"/>
</dbReference>
<dbReference type="GO" id="GO:0000287">
    <property type="term" value="F:magnesium ion binding"/>
    <property type="evidence" value="ECO:0007669"/>
    <property type="project" value="TreeGrafter"/>
</dbReference>
<dbReference type="GO" id="GO:0016791">
    <property type="term" value="F:phosphatase activity"/>
    <property type="evidence" value="ECO:0007669"/>
    <property type="project" value="TreeGrafter"/>
</dbReference>
<dbReference type="InterPro" id="IPR036412">
    <property type="entry name" value="HAD-like_sf"/>
</dbReference>
<protein>
    <submittedName>
        <fullName evidence="1">Cof-type HAD-IIB family hydrolase</fullName>
    </submittedName>
</protein>
<evidence type="ECO:0000313" key="1">
    <source>
        <dbReference type="EMBL" id="MTD92247.1"/>
    </source>
</evidence>
<evidence type="ECO:0000313" key="2">
    <source>
        <dbReference type="Proteomes" id="UP000432568"/>
    </source>
</evidence>